<dbReference type="Proteomes" id="UP000799537">
    <property type="component" value="Unassembled WGS sequence"/>
</dbReference>
<dbReference type="InterPro" id="IPR036396">
    <property type="entry name" value="Cyt_P450_sf"/>
</dbReference>
<evidence type="ECO:0000313" key="3">
    <source>
        <dbReference type="Proteomes" id="UP000799537"/>
    </source>
</evidence>
<keyword evidence="1" id="KW-0408">Iron</keyword>
<dbReference type="GO" id="GO:0005506">
    <property type="term" value="F:iron ion binding"/>
    <property type="evidence" value="ECO:0007669"/>
    <property type="project" value="InterPro"/>
</dbReference>
<proteinExistence type="predicted"/>
<dbReference type="GO" id="GO:0016705">
    <property type="term" value="F:oxidoreductase activity, acting on paired donors, with incorporation or reduction of molecular oxygen"/>
    <property type="evidence" value="ECO:0007669"/>
    <property type="project" value="InterPro"/>
</dbReference>
<dbReference type="OrthoDB" id="3934656at2759"/>
<keyword evidence="1" id="KW-0349">Heme</keyword>
<dbReference type="GO" id="GO:0004497">
    <property type="term" value="F:monooxygenase activity"/>
    <property type="evidence" value="ECO:0007669"/>
    <property type="project" value="InterPro"/>
</dbReference>
<dbReference type="PRINTS" id="PR00463">
    <property type="entry name" value="EP450I"/>
</dbReference>
<dbReference type="RefSeq" id="XP_033672812.1">
    <property type="nucleotide sequence ID" value="XM_033815612.1"/>
</dbReference>
<dbReference type="PANTHER" id="PTHR24305">
    <property type="entry name" value="CYTOCHROME P450"/>
    <property type="match status" value="1"/>
</dbReference>
<feature type="binding site" description="axial binding residue" evidence="1">
    <location>
        <position position="442"/>
    </location>
    <ligand>
        <name>heme</name>
        <dbReference type="ChEBI" id="CHEBI:30413"/>
    </ligand>
    <ligandPart>
        <name>Fe</name>
        <dbReference type="ChEBI" id="CHEBI:18248"/>
    </ligandPart>
</feature>
<dbReference type="InterPro" id="IPR050121">
    <property type="entry name" value="Cytochrome_P450_monoxygenase"/>
</dbReference>
<dbReference type="AlphaFoldDB" id="A0A6A6CYU5"/>
<organism evidence="2 3">
    <name type="scientific">Zasmidium cellare ATCC 36951</name>
    <dbReference type="NCBI Taxonomy" id="1080233"/>
    <lineage>
        <taxon>Eukaryota</taxon>
        <taxon>Fungi</taxon>
        <taxon>Dikarya</taxon>
        <taxon>Ascomycota</taxon>
        <taxon>Pezizomycotina</taxon>
        <taxon>Dothideomycetes</taxon>
        <taxon>Dothideomycetidae</taxon>
        <taxon>Mycosphaerellales</taxon>
        <taxon>Mycosphaerellaceae</taxon>
        <taxon>Zasmidium</taxon>
    </lineage>
</organism>
<dbReference type="Pfam" id="PF00067">
    <property type="entry name" value="p450"/>
    <property type="match status" value="1"/>
</dbReference>
<dbReference type="PANTHER" id="PTHR24305:SF168">
    <property type="entry name" value="P450, PUTATIVE (EUROFUNG)-RELATED"/>
    <property type="match status" value="1"/>
</dbReference>
<protein>
    <recommendedName>
        <fullName evidence="4">Cytochrome P450</fullName>
    </recommendedName>
</protein>
<evidence type="ECO:0008006" key="4">
    <source>
        <dbReference type="Google" id="ProtNLM"/>
    </source>
</evidence>
<evidence type="ECO:0000313" key="2">
    <source>
        <dbReference type="EMBL" id="KAF2171923.1"/>
    </source>
</evidence>
<dbReference type="GeneID" id="54568884"/>
<keyword evidence="1" id="KW-0479">Metal-binding</keyword>
<gene>
    <name evidence="2" type="ORF">M409DRAFT_63461</name>
</gene>
<accession>A0A6A6CYU5</accession>
<evidence type="ECO:0000256" key="1">
    <source>
        <dbReference type="PIRSR" id="PIRSR602401-1"/>
    </source>
</evidence>
<sequence length="496" mass="56162">MLFLVLIPLLLISYLFVSFARNYFRLPRSFHGPFLASVSDLWLFKQCITANLHYAEEALLNRNASKLGTTPNIARIGPNVVVTNDPDLLRHMSLPKSRWTRSGWYSGFEMGGKTPHVLAERDEAKHKDLRGKLGNGYSGKGVDSLEPCIDTETTNFITLLREQYARPRKTLDMTRLSQFFTLDVLSSIAFGEAFGFMASNTDKWSFVAGNETFMPILQLITDVTFVRRLFHNPLVSKLLSPKETDEVGQGRVRRFAAEAIARRFESGKEGRNDMLGSFKEHGLGLEECKSESLIQVIAGTDSTSTVLRMTMLYIASNPLVYRRLQAEVDATDTFEDGVITDAAARQLPYLNAVIWEGLRKTPPLFGLKAKVAPPEGETVHGVFFPPGVEVATCLHAVTHRKDIFGEDANVFRPERWLEADGETRKRLEWVTELVFGTGRFGCLGRNIAWIELRKVFFELMRHFDWEIVNPLQPIERSKGHVKDLTRTRLLLQICES</sequence>
<keyword evidence="3" id="KW-1185">Reference proteome</keyword>
<dbReference type="Gene3D" id="1.10.630.10">
    <property type="entry name" value="Cytochrome P450"/>
    <property type="match status" value="1"/>
</dbReference>
<dbReference type="CDD" id="cd11060">
    <property type="entry name" value="CYP57A1-like"/>
    <property type="match status" value="1"/>
</dbReference>
<dbReference type="InterPro" id="IPR001128">
    <property type="entry name" value="Cyt_P450"/>
</dbReference>
<dbReference type="SUPFAM" id="SSF48264">
    <property type="entry name" value="Cytochrome P450"/>
    <property type="match status" value="1"/>
</dbReference>
<comment type="cofactor">
    <cofactor evidence="1">
        <name>heme</name>
        <dbReference type="ChEBI" id="CHEBI:30413"/>
    </cofactor>
</comment>
<dbReference type="EMBL" id="ML993582">
    <property type="protein sequence ID" value="KAF2171923.1"/>
    <property type="molecule type" value="Genomic_DNA"/>
</dbReference>
<dbReference type="InterPro" id="IPR002401">
    <property type="entry name" value="Cyt_P450_E_grp-I"/>
</dbReference>
<name>A0A6A6CYU5_ZASCE</name>
<reference evidence="2" key="1">
    <citation type="journal article" date="2020" name="Stud. Mycol.">
        <title>101 Dothideomycetes genomes: a test case for predicting lifestyles and emergence of pathogens.</title>
        <authorList>
            <person name="Haridas S."/>
            <person name="Albert R."/>
            <person name="Binder M."/>
            <person name="Bloem J."/>
            <person name="Labutti K."/>
            <person name="Salamov A."/>
            <person name="Andreopoulos B."/>
            <person name="Baker S."/>
            <person name="Barry K."/>
            <person name="Bills G."/>
            <person name="Bluhm B."/>
            <person name="Cannon C."/>
            <person name="Castanera R."/>
            <person name="Culley D."/>
            <person name="Daum C."/>
            <person name="Ezra D."/>
            <person name="Gonzalez J."/>
            <person name="Henrissat B."/>
            <person name="Kuo A."/>
            <person name="Liang C."/>
            <person name="Lipzen A."/>
            <person name="Lutzoni F."/>
            <person name="Magnuson J."/>
            <person name="Mondo S."/>
            <person name="Nolan M."/>
            <person name="Ohm R."/>
            <person name="Pangilinan J."/>
            <person name="Park H.-J."/>
            <person name="Ramirez L."/>
            <person name="Alfaro M."/>
            <person name="Sun H."/>
            <person name="Tritt A."/>
            <person name="Yoshinaga Y."/>
            <person name="Zwiers L.-H."/>
            <person name="Turgeon B."/>
            <person name="Goodwin S."/>
            <person name="Spatafora J."/>
            <person name="Crous P."/>
            <person name="Grigoriev I."/>
        </authorList>
    </citation>
    <scope>NUCLEOTIDE SEQUENCE</scope>
    <source>
        <strain evidence="2">ATCC 36951</strain>
    </source>
</reference>
<dbReference type="GO" id="GO:0020037">
    <property type="term" value="F:heme binding"/>
    <property type="evidence" value="ECO:0007669"/>
    <property type="project" value="InterPro"/>
</dbReference>
<dbReference type="PRINTS" id="PR00385">
    <property type="entry name" value="P450"/>
</dbReference>